<dbReference type="Pfam" id="PF13365">
    <property type="entry name" value="Trypsin_2"/>
    <property type="match status" value="1"/>
</dbReference>
<keyword evidence="10" id="KW-1185">Reference proteome</keyword>
<dbReference type="EC" id="3.4.21.-" evidence="7"/>
<feature type="region of interest" description="Disordered" evidence="8">
    <location>
        <begin position="692"/>
        <end position="736"/>
    </location>
</feature>
<comment type="caution">
    <text evidence="9">The sequence shown here is derived from an EMBL/GenBank/DDBJ whole genome shotgun (WGS) entry which is preliminary data.</text>
</comment>
<keyword evidence="5 7" id="KW-0378">Hydrolase</keyword>
<dbReference type="InterPro" id="IPR018114">
    <property type="entry name" value="TRYPSIN_HIS"/>
</dbReference>
<dbReference type="Gene3D" id="2.40.10.10">
    <property type="entry name" value="Trypsin-like serine proteases"/>
    <property type="match status" value="2"/>
</dbReference>
<dbReference type="PANTHER" id="PTHR15462:SF8">
    <property type="entry name" value="SERINE PROTEASE"/>
    <property type="match status" value="1"/>
</dbReference>
<evidence type="ECO:0000313" key="9">
    <source>
        <dbReference type="EMBL" id="KAF7511346.1"/>
    </source>
</evidence>
<evidence type="ECO:0000256" key="4">
    <source>
        <dbReference type="ARBA" id="ARBA00022729"/>
    </source>
</evidence>
<accession>A0A8H7E944</accession>
<sequence>MMSSATLTSAPVPTAVGKQSVTAKKPNLGPILPLPRHVKAAVWNLNSTEFTEIEAPENTESLFSGTAGESVIGEDSRKKVNKKDFMPGGKYRSIVKLFLRFAGQDKNAPWAMGTGWLINNDTIVTAGHCSYDHSHNLGRLTHVKAYIGYYGKASINDSKNYAVQFRTGKRVAIPEGWLAGEDNEPRDVSFIQVDRPYTGIKPIKYQPTPLTGNKVILGVVGYPGDLMNPKSKEKGAFMYEMYDATTFDISKTKNKMLQYKVDTYGGNSGSPVIRQPDMASVGVHVLGGNPNSASVISGPYGNPFDAFVTALKRKPKEAGEEGVATIDGKEASWLSWETVPMNETSSGGEGDQPNETATGSPDQVPGNPEPPIPAKQPDPENRLEEGFFDFLKKALKVPGPFGMLASMGMSAVGTVLKKKKEAAFDEAYSFEGVAERALLGEAALTAVVQLGTSKCKDLGIFQRMQPTVLKLRPVCRRAGPTIMPFVIEPAWRMTTKRVTLPTKQTGEGAIEPAHIPTSDDTNTLVFGPRLDANAEAFVRILTKNLTMEDAEAFTGTESTIGEVVGKALRITGPLLGSVAESGLSRLVGDEIATEADIDANPEADLNNPESSEYTYDAMSQRALAGEAALEALLHTPEETLQQEAWWDAVKNVVIKWGPKVLGSGVPVLSGAMAIAAAATNYATAMKNAKKREMEAEAGQDQLDAGENGETGEGDVNGVDPAESAEEEFLATLENGV</sequence>
<dbReference type="InterPro" id="IPR043504">
    <property type="entry name" value="Peptidase_S1_PA_chymotrypsin"/>
</dbReference>
<evidence type="ECO:0000256" key="6">
    <source>
        <dbReference type="ARBA" id="ARBA00022825"/>
    </source>
</evidence>
<reference evidence="9" key="1">
    <citation type="submission" date="2020-02" db="EMBL/GenBank/DDBJ databases">
        <authorList>
            <person name="Palmer J.M."/>
        </authorList>
    </citation>
    <scope>NUCLEOTIDE SEQUENCE</scope>
    <source>
        <strain evidence="9">EPUS1.4</strain>
        <tissue evidence="9">Thallus</tissue>
    </source>
</reference>
<dbReference type="GO" id="GO:0006508">
    <property type="term" value="P:proteolysis"/>
    <property type="evidence" value="ECO:0007669"/>
    <property type="project" value="UniProtKB-KW"/>
</dbReference>
<dbReference type="PROSITE" id="PS00672">
    <property type="entry name" value="V8_HIS"/>
    <property type="match status" value="1"/>
</dbReference>
<organism evidence="9 10">
    <name type="scientific">Endocarpon pusillum</name>
    <dbReference type="NCBI Taxonomy" id="364733"/>
    <lineage>
        <taxon>Eukaryota</taxon>
        <taxon>Fungi</taxon>
        <taxon>Dikarya</taxon>
        <taxon>Ascomycota</taxon>
        <taxon>Pezizomycotina</taxon>
        <taxon>Eurotiomycetes</taxon>
        <taxon>Chaetothyriomycetidae</taxon>
        <taxon>Verrucariales</taxon>
        <taxon>Verrucariaceae</taxon>
        <taxon>Endocarpon</taxon>
    </lineage>
</organism>
<comment type="similarity">
    <text evidence="1">Belongs to the peptidase S1 family.</text>
</comment>
<dbReference type="Proteomes" id="UP000606974">
    <property type="component" value="Unassembled WGS sequence"/>
</dbReference>
<feature type="compositionally biased region" description="Pro residues" evidence="8">
    <location>
        <begin position="367"/>
        <end position="376"/>
    </location>
</feature>
<dbReference type="PROSITE" id="PS00134">
    <property type="entry name" value="TRYPSIN_HIS"/>
    <property type="match status" value="1"/>
</dbReference>
<evidence type="ECO:0000256" key="5">
    <source>
        <dbReference type="ARBA" id="ARBA00022801"/>
    </source>
</evidence>
<proteinExistence type="inferred from homology"/>
<dbReference type="OrthoDB" id="3693942at2759"/>
<dbReference type="InterPro" id="IPR050966">
    <property type="entry name" value="Glutamyl_endopeptidase"/>
</dbReference>
<gene>
    <name evidence="9" type="ORF">GJ744_004911</name>
</gene>
<comment type="similarity">
    <text evidence="2 7">Belongs to the peptidase S1B family.</text>
</comment>
<dbReference type="PANTHER" id="PTHR15462">
    <property type="entry name" value="SERINE PROTEASE"/>
    <property type="match status" value="1"/>
</dbReference>
<dbReference type="SUPFAM" id="SSF50494">
    <property type="entry name" value="Trypsin-like serine proteases"/>
    <property type="match status" value="1"/>
</dbReference>
<evidence type="ECO:0000256" key="3">
    <source>
        <dbReference type="ARBA" id="ARBA00022670"/>
    </source>
</evidence>
<evidence type="ECO:0000256" key="7">
    <source>
        <dbReference type="RuleBase" id="RU004296"/>
    </source>
</evidence>
<dbReference type="PRINTS" id="PR00839">
    <property type="entry name" value="V8PROTEASE"/>
</dbReference>
<dbReference type="AlphaFoldDB" id="A0A8H7E944"/>
<dbReference type="InterPro" id="IPR008256">
    <property type="entry name" value="Peptidase_S1B"/>
</dbReference>
<keyword evidence="4" id="KW-0732">Signal</keyword>
<feature type="region of interest" description="Disordered" evidence="8">
    <location>
        <begin position="340"/>
        <end position="381"/>
    </location>
</feature>
<dbReference type="EMBL" id="JAACFV010000021">
    <property type="protein sequence ID" value="KAF7511346.1"/>
    <property type="molecule type" value="Genomic_DNA"/>
</dbReference>
<protein>
    <recommendedName>
        <fullName evidence="7">Serine protease</fullName>
        <ecNumber evidence="7">3.4.21.-</ecNumber>
    </recommendedName>
</protein>
<dbReference type="InterPro" id="IPR009003">
    <property type="entry name" value="Peptidase_S1_PA"/>
</dbReference>
<evidence type="ECO:0000313" key="10">
    <source>
        <dbReference type="Proteomes" id="UP000606974"/>
    </source>
</evidence>
<keyword evidence="3 7" id="KW-0645">Protease</keyword>
<evidence type="ECO:0000256" key="8">
    <source>
        <dbReference type="SAM" id="MobiDB-lite"/>
    </source>
</evidence>
<evidence type="ECO:0000256" key="1">
    <source>
        <dbReference type="ARBA" id="ARBA00007664"/>
    </source>
</evidence>
<evidence type="ECO:0000256" key="2">
    <source>
        <dbReference type="ARBA" id="ARBA00008764"/>
    </source>
</evidence>
<keyword evidence="6 7" id="KW-0720">Serine protease</keyword>
<dbReference type="InterPro" id="IPR028301">
    <property type="entry name" value="V8_his_AS"/>
</dbReference>
<name>A0A8H7E944_9EURO</name>
<dbReference type="GO" id="GO:0004252">
    <property type="term" value="F:serine-type endopeptidase activity"/>
    <property type="evidence" value="ECO:0007669"/>
    <property type="project" value="InterPro"/>
</dbReference>